<sequence length="109" mass="12037">MRCSSPKELSSQGLASIPRSLRTPVQVQNLEPRSGFSDLENRVSNPTPNNSPSNLPQISKTPNYKLLRRAPMRRGRKVKSQGFVGLLTATSNHQPCFLSHLIIGRGSEL</sequence>
<gene>
    <name evidence="2" type="ORF">AVEN_103639_1</name>
</gene>
<dbReference type="Proteomes" id="UP000499080">
    <property type="component" value="Unassembled WGS sequence"/>
</dbReference>
<accession>A0A4Y2HBH9</accession>
<protein>
    <submittedName>
        <fullName evidence="2">Uncharacterized protein</fullName>
    </submittedName>
</protein>
<dbReference type="AlphaFoldDB" id="A0A4Y2HBH9"/>
<feature type="compositionally biased region" description="Low complexity" evidence="1">
    <location>
        <begin position="44"/>
        <end position="56"/>
    </location>
</feature>
<feature type="region of interest" description="Disordered" evidence="1">
    <location>
        <begin position="1"/>
        <end position="76"/>
    </location>
</feature>
<organism evidence="2 3">
    <name type="scientific">Araneus ventricosus</name>
    <name type="common">Orbweaver spider</name>
    <name type="synonym">Epeira ventricosa</name>
    <dbReference type="NCBI Taxonomy" id="182803"/>
    <lineage>
        <taxon>Eukaryota</taxon>
        <taxon>Metazoa</taxon>
        <taxon>Ecdysozoa</taxon>
        <taxon>Arthropoda</taxon>
        <taxon>Chelicerata</taxon>
        <taxon>Arachnida</taxon>
        <taxon>Araneae</taxon>
        <taxon>Araneomorphae</taxon>
        <taxon>Entelegynae</taxon>
        <taxon>Araneoidea</taxon>
        <taxon>Araneidae</taxon>
        <taxon>Araneus</taxon>
    </lineage>
</organism>
<dbReference type="EMBL" id="BGPR01001828">
    <property type="protein sequence ID" value="GBM62650.1"/>
    <property type="molecule type" value="Genomic_DNA"/>
</dbReference>
<evidence type="ECO:0000313" key="3">
    <source>
        <dbReference type="Proteomes" id="UP000499080"/>
    </source>
</evidence>
<name>A0A4Y2HBH9_ARAVE</name>
<reference evidence="2 3" key="1">
    <citation type="journal article" date="2019" name="Sci. Rep.">
        <title>Orb-weaving spider Araneus ventricosus genome elucidates the spidroin gene catalogue.</title>
        <authorList>
            <person name="Kono N."/>
            <person name="Nakamura H."/>
            <person name="Ohtoshi R."/>
            <person name="Moran D.A.P."/>
            <person name="Shinohara A."/>
            <person name="Yoshida Y."/>
            <person name="Fujiwara M."/>
            <person name="Mori M."/>
            <person name="Tomita M."/>
            <person name="Arakawa K."/>
        </authorList>
    </citation>
    <scope>NUCLEOTIDE SEQUENCE [LARGE SCALE GENOMIC DNA]</scope>
</reference>
<keyword evidence="3" id="KW-1185">Reference proteome</keyword>
<proteinExistence type="predicted"/>
<comment type="caution">
    <text evidence="2">The sequence shown here is derived from an EMBL/GenBank/DDBJ whole genome shotgun (WGS) entry which is preliminary data.</text>
</comment>
<feature type="compositionally biased region" description="Basic residues" evidence="1">
    <location>
        <begin position="66"/>
        <end position="76"/>
    </location>
</feature>
<evidence type="ECO:0000313" key="2">
    <source>
        <dbReference type="EMBL" id="GBM62650.1"/>
    </source>
</evidence>
<evidence type="ECO:0000256" key="1">
    <source>
        <dbReference type="SAM" id="MobiDB-lite"/>
    </source>
</evidence>